<dbReference type="EMBL" id="BORR01000002">
    <property type="protein sequence ID" value="GIO35905.1"/>
    <property type="molecule type" value="Genomic_DNA"/>
</dbReference>
<dbReference type="Proteomes" id="UP000681162">
    <property type="component" value="Unassembled WGS sequence"/>
</dbReference>
<keyword evidence="2" id="KW-1185">Reference proteome</keyword>
<comment type="caution">
    <text evidence="1">The sequence shown here is derived from an EMBL/GenBank/DDBJ whole genome shotgun (WGS) entry which is preliminary data.</text>
</comment>
<organism evidence="1 2">
    <name type="scientific">Paenibacillus antibioticophila</name>
    <dbReference type="NCBI Taxonomy" id="1274374"/>
    <lineage>
        <taxon>Bacteria</taxon>
        <taxon>Bacillati</taxon>
        <taxon>Bacillota</taxon>
        <taxon>Bacilli</taxon>
        <taxon>Bacillales</taxon>
        <taxon>Paenibacillaceae</taxon>
        <taxon>Paenibacillus</taxon>
    </lineage>
</organism>
<accession>A0A920CDU3</accession>
<reference evidence="1 2" key="1">
    <citation type="submission" date="2021-03" db="EMBL/GenBank/DDBJ databases">
        <title>Antimicrobial resistance genes in bacteria isolated from Japanese honey, and their potential for conferring macrolide and lincosamide resistance in the American foulbrood pathogen Paenibacillus larvae.</title>
        <authorList>
            <person name="Okamoto M."/>
            <person name="Kumagai M."/>
            <person name="Kanamori H."/>
            <person name="Takamatsu D."/>
        </authorList>
    </citation>
    <scope>NUCLEOTIDE SEQUENCE [LARGE SCALE GENOMIC DNA]</scope>
    <source>
        <strain evidence="1 2">J41TS12</strain>
    </source>
</reference>
<sequence>MTVKTANRHKVDLERYEFDMPSTSFSMVNKNPKFIVDNSIRLACRKRQEMIAGT</sequence>
<gene>
    <name evidence="1" type="ORF">J41TS12_07660</name>
</gene>
<dbReference type="AlphaFoldDB" id="A0A920CDU3"/>
<proteinExistence type="predicted"/>
<protein>
    <submittedName>
        <fullName evidence="1">Uncharacterized protein</fullName>
    </submittedName>
</protein>
<evidence type="ECO:0000313" key="2">
    <source>
        <dbReference type="Proteomes" id="UP000681162"/>
    </source>
</evidence>
<name>A0A920CDU3_9BACL</name>
<evidence type="ECO:0000313" key="1">
    <source>
        <dbReference type="EMBL" id="GIO35905.1"/>
    </source>
</evidence>